<feature type="non-terminal residue" evidence="6">
    <location>
        <position position="1"/>
    </location>
</feature>
<dbReference type="Proteomes" id="UP000230108">
    <property type="component" value="Unassembled WGS sequence"/>
</dbReference>
<dbReference type="EMBL" id="PFLF01000007">
    <property type="protein sequence ID" value="PIY69517.1"/>
    <property type="molecule type" value="Genomic_DNA"/>
</dbReference>
<keyword evidence="3" id="KW-0238">DNA-binding</keyword>
<dbReference type="InterPro" id="IPR013825">
    <property type="entry name" value="Topo_IA_cen_sub2"/>
</dbReference>
<dbReference type="Pfam" id="PF01131">
    <property type="entry name" value="Topoisom_bac"/>
    <property type="match status" value="1"/>
</dbReference>
<sequence length="411" mass="46989">SKTESEVIKRYPPPPYTTSLLQQDAFYKCGFSSKMVMRLAQDLYEQGIITYHRTDSFNLSTQFVFRAKDYIVEKYGANYALEKPRGFRNKSRMAQEAHEAIRPTKLVDESSLNTAKGKKITINHKRLYKIIFERAVATQMKEAEIKVVKIYVKSSKDYLFETSSQQVMFDGFLKLTHKEFVAQNNRSIDIKEGAPITLTSLESKDQGTAPPPRYNEASLIRIMEEKGIGRPSTYAPIISLIQDKGYVEKESRYFIPTKLGEPISDYLSANFPVLFELAFTAHMEEELDEIAAGAKPLTSVLHEVYDPFKKQLDVIMNDGKVVTINEDTNEKCPKCEKPLIIRFSKFGKFYACSGYPGCKFTKSFLHVVSGKKCPKCQGDVVVKYSKNRKRFYGCSNYPKCDFSSWTIKDVK</sequence>
<proteinExistence type="predicted"/>
<dbReference type="GO" id="GO:0005694">
    <property type="term" value="C:chromosome"/>
    <property type="evidence" value="ECO:0007669"/>
    <property type="project" value="InterPro"/>
</dbReference>
<reference evidence="7" key="1">
    <citation type="submission" date="2017-09" db="EMBL/GenBank/DDBJ databases">
        <title>Depth-based differentiation of microbial function through sediment-hosted aquifers and enrichment of novel symbionts in the deep terrestrial subsurface.</title>
        <authorList>
            <person name="Probst A.J."/>
            <person name="Ladd B."/>
            <person name="Jarett J.K."/>
            <person name="Geller-Mcgrath D.E."/>
            <person name="Sieber C.M.K."/>
            <person name="Emerson J.B."/>
            <person name="Anantharaman K."/>
            <person name="Thomas B.C."/>
            <person name="Malmstrom R."/>
            <person name="Stieglmeier M."/>
            <person name="Klingl A."/>
            <person name="Woyke T."/>
            <person name="Ryan C.M."/>
            <person name="Banfield J.F."/>
        </authorList>
    </citation>
    <scope>NUCLEOTIDE SEQUENCE [LARGE SCALE GENOMIC DNA]</scope>
</reference>
<dbReference type="Pfam" id="PF01396">
    <property type="entry name" value="Zn_ribbon_Top1"/>
    <property type="match status" value="2"/>
</dbReference>
<dbReference type="InterPro" id="IPR013498">
    <property type="entry name" value="Topo_IA_Znf"/>
</dbReference>
<dbReference type="SUPFAM" id="SSF56712">
    <property type="entry name" value="Prokaryotic type I DNA topoisomerase"/>
    <property type="match status" value="1"/>
</dbReference>
<dbReference type="PROSITE" id="PS00396">
    <property type="entry name" value="TOPO_IA_1"/>
    <property type="match status" value="1"/>
</dbReference>
<dbReference type="GO" id="GO:0046872">
    <property type="term" value="F:metal ion binding"/>
    <property type="evidence" value="ECO:0007669"/>
    <property type="project" value="UniProtKB-KW"/>
</dbReference>
<dbReference type="GO" id="GO:0003677">
    <property type="term" value="F:DNA binding"/>
    <property type="evidence" value="ECO:0007669"/>
    <property type="project" value="UniProtKB-KW"/>
</dbReference>
<evidence type="ECO:0000313" key="6">
    <source>
        <dbReference type="EMBL" id="PIY69517.1"/>
    </source>
</evidence>
<dbReference type="Gene3D" id="1.10.290.10">
    <property type="entry name" value="Topoisomerase I, domain 4"/>
    <property type="match status" value="1"/>
</dbReference>
<dbReference type="Gene3D" id="2.70.20.10">
    <property type="entry name" value="Topoisomerase I, domain 3"/>
    <property type="match status" value="1"/>
</dbReference>
<evidence type="ECO:0000313" key="7">
    <source>
        <dbReference type="Proteomes" id="UP000230108"/>
    </source>
</evidence>
<dbReference type="InterPro" id="IPR023405">
    <property type="entry name" value="Topo_IA_core_domain"/>
</dbReference>
<dbReference type="GO" id="GO:0003917">
    <property type="term" value="F:DNA topoisomerase type I (single strand cut, ATP-independent) activity"/>
    <property type="evidence" value="ECO:0007669"/>
    <property type="project" value="InterPro"/>
</dbReference>
<keyword evidence="1" id="KW-0479">Metal-binding</keyword>
<feature type="domain" description="Topo IA-type catalytic" evidence="5">
    <location>
        <begin position="1"/>
        <end position="312"/>
    </location>
</feature>
<evidence type="ECO:0000256" key="4">
    <source>
        <dbReference type="ARBA" id="ARBA00023235"/>
    </source>
</evidence>
<dbReference type="GO" id="GO:0006265">
    <property type="term" value="P:DNA topological change"/>
    <property type="evidence" value="ECO:0007669"/>
    <property type="project" value="InterPro"/>
</dbReference>
<evidence type="ECO:0000256" key="3">
    <source>
        <dbReference type="ARBA" id="ARBA00023125"/>
    </source>
</evidence>
<organism evidence="6 7">
    <name type="scientific">Candidatus Roizmanbacteria bacterium CG_4_10_14_0_8_um_filter_39_9</name>
    <dbReference type="NCBI Taxonomy" id="1974829"/>
    <lineage>
        <taxon>Bacteria</taxon>
        <taxon>Candidatus Roizmaniibacteriota</taxon>
    </lineage>
</organism>
<comment type="caution">
    <text evidence="6">The sequence shown here is derived from an EMBL/GenBank/DDBJ whole genome shotgun (WGS) entry which is preliminary data.</text>
</comment>
<dbReference type="AlphaFoldDB" id="A0A2M7QF21"/>
<dbReference type="SMART" id="SM00437">
    <property type="entry name" value="TOP1Ac"/>
    <property type="match status" value="1"/>
</dbReference>
<dbReference type="InterPro" id="IPR023406">
    <property type="entry name" value="Topo_IA_AS"/>
</dbReference>
<dbReference type="PANTHER" id="PTHR42785">
    <property type="entry name" value="DNA TOPOISOMERASE, TYPE IA, CORE"/>
    <property type="match status" value="1"/>
</dbReference>
<accession>A0A2M7QF21</accession>
<dbReference type="PROSITE" id="PS52039">
    <property type="entry name" value="TOPO_IA_2"/>
    <property type="match status" value="1"/>
</dbReference>
<dbReference type="PANTHER" id="PTHR42785:SF1">
    <property type="entry name" value="DNA TOPOISOMERASE"/>
    <property type="match status" value="1"/>
</dbReference>
<dbReference type="PRINTS" id="PR00417">
    <property type="entry name" value="PRTPISMRASEI"/>
</dbReference>
<keyword evidence="2" id="KW-0799">Topoisomerase</keyword>
<dbReference type="InterPro" id="IPR003602">
    <property type="entry name" value="Topo_IA_DNA-bd_dom"/>
</dbReference>
<evidence type="ECO:0000259" key="5">
    <source>
        <dbReference type="PROSITE" id="PS52039"/>
    </source>
</evidence>
<dbReference type="CDD" id="cd00186">
    <property type="entry name" value="TOP1Ac"/>
    <property type="match status" value="1"/>
</dbReference>
<evidence type="ECO:0000256" key="2">
    <source>
        <dbReference type="ARBA" id="ARBA00023029"/>
    </source>
</evidence>
<dbReference type="InterPro" id="IPR000380">
    <property type="entry name" value="Topo_IA"/>
</dbReference>
<dbReference type="Gene3D" id="1.10.460.10">
    <property type="entry name" value="Topoisomerase I, domain 2"/>
    <property type="match status" value="1"/>
</dbReference>
<name>A0A2M7QF21_9BACT</name>
<evidence type="ECO:0000256" key="1">
    <source>
        <dbReference type="ARBA" id="ARBA00022723"/>
    </source>
</evidence>
<keyword evidence="4 6" id="KW-0413">Isomerase</keyword>
<gene>
    <name evidence="6" type="ORF">COY90_00260</name>
</gene>
<dbReference type="InterPro" id="IPR013824">
    <property type="entry name" value="Topo_IA_cen_sub1"/>
</dbReference>
<protein>
    <submittedName>
        <fullName evidence="6">Type I DNA topoisomerase</fullName>
    </submittedName>
</protein>
<dbReference type="Gene3D" id="3.30.65.10">
    <property type="entry name" value="Bacterial Topoisomerase I, domain 1"/>
    <property type="match status" value="2"/>
</dbReference>
<dbReference type="InterPro" id="IPR013497">
    <property type="entry name" value="Topo_IA_cen"/>
</dbReference>
<dbReference type="InterPro" id="IPR013826">
    <property type="entry name" value="Topo_IA_cen_sub3"/>
</dbReference>